<accession>A0ABU3A2B0</accession>
<name>A0ABU3A2B0_9GAMM</name>
<dbReference type="EMBL" id="JAVRIF010000006">
    <property type="protein sequence ID" value="MDT0604313.1"/>
    <property type="molecule type" value="Genomic_DNA"/>
</dbReference>
<organism evidence="1 2">
    <name type="scientific">Thalassotalea castellviae</name>
    <dbReference type="NCBI Taxonomy" id="3075612"/>
    <lineage>
        <taxon>Bacteria</taxon>
        <taxon>Pseudomonadati</taxon>
        <taxon>Pseudomonadota</taxon>
        <taxon>Gammaproteobacteria</taxon>
        <taxon>Alteromonadales</taxon>
        <taxon>Colwelliaceae</taxon>
        <taxon>Thalassotalea</taxon>
    </lineage>
</organism>
<dbReference type="Proteomes" id="UP001266357">
    <property type="component" value="Unassembled WGS sequence"/>
</dbReference>
<sequence>MYKSAINIEFHNLIETALVDFLKMLKASLSLNIKEKFRVLSVLHKLSQKEVTELIDILEIEAQRYKNLSHGHLKDIQLLQQNAHLTWEQLCLKLPLPQIVITH</sequence>
<protein>
    <submittedName>
        <fullName evidence="1">Uncharacterized protein</fullName>
    </submittedName>
</protein>
<dbReference type="RefSeq" id="WP_311582143.1">
    <property type="nucleotide sequence ID" value="NZ_JAVRIF010000006.1"/>
</dbReference>
<reference evidence="1 2" key="1">
    <citation type="submission" date="2023-09" db="EMBL/GenBank/DDBJ databases">
        <authorList>
            <person name="Rey-Velasco X."/>
        </authorList>
    </citation>
    <scope>NUCLEOTIDE SEQUENCE [LARGE SCALE GENOMIC DNA]</scope>
    <source>
        <strain evidence="1 2">W431</strain>
    </source>
</reference>
<evidence type="ECO:0000313" key="1">
    <source>
        <dbReference type="EMBL" id="MDT0604313.1"/>
    </source>
</evidence>
<proteinExistence type="predicted"/>
<evidence type="ECO:0000313" key="2">
    <source>
        <dbReference type="Proteomes" id="UP001266357"/>
    </source>
</evidence>
<keyword evidence="2" id="KW-1185">Reference proteome</keyword>
<comment type="caution">
    <text evidence="1">The sequence shown here is derived from an EMBL/GenBank/DDBJ whole genome shotgun (WGS) entry which is preliminary data.</text>
</comment>
<gene>
    <name evidence="1" type="ORF">RM573_11965</name>
</gene>